<dbReference type="PROSITE" id="PS00455">
    <property type="entry name" value="AMP_BINDING"/>
    <property type="match status" value="1"/>
</dbReference>
<dbReference type="InterPro" id="IPR025110">
    <property type="entry name" value="AMP-bd_C"/>
</dbReference>
<dbReference type="EMBL" id="CP000390">
    <property type="protein sequence ID" value="ABG64324.1"/>
    <property type="molecule type" value="Genomic_DNA"/>
</dbReference>
<dbReference type="Pfam" id="PF00501">
    <property type="entry name" value="AMP-binding"/>
    <property type="match status" value="1"/>
</dbReference>
<evidence type="ECO:0000256" key="2">
    <source>
        <dbReference type="ARBA" id="ARBA00022598"/>
    </source>
</evidence>
<dbReference type="GO" id="GO:0006631">
    <property type="term" value="P:fatty acid metabolic process"/>
    <property type="evidence" value="ECO:0007669"/>
    <property type="project" value="TreeGrafter"/>
</dbReference>
<sequence length="541" mass="59399">MRPFLTLHDPGQARSFYGKGLWGDDTFYDLMCRHAEHMPSANALRDGSERIDWGTLRARVDALADDFAERGIVAGDRVSIWMPSSVDVVVAFLACSRIGAACNPSLHHSYTCAQIIDLLTMLQASALLTAEGWGVDRDRHNFEEMAAKLPFLKKIYKAGRLPMHITHISADAHDNPDSVAYLAFTSGSTGTPKCVMHSCNTLLANARNLVSDWGISKKDVILTLSPLSHHIGWVAAAQWLLSGAEFVLYEPKTIPNMLSWIEETGASYVLGVPTHAMDLLSEQKLRAQKSMGKVRIFYMAGAPIPDAIARSFAQQGIKPQNIYGMTECSSHQYTHPDDPLEVAVATCGRGGTAYEVKIWDPQDPDREMPAGETGEIGGRGAALMLGYYANQAATEKTFNRHGYLLSGDLGSFDADGNLRVEGRIKDLIIRGGHNIFPSRIEALAATHPRVEKVAAFPVPDERLGEKVCIAVIGEISARELMDHLAAEGLSKYDMPEWFISLPAMPLTPSGKILKRELTEMVRRSEIAPEPVRYTTPKVASR</sequence>
<evidence type="ECO:0000259" key="3">
    <source>
        <dbReference type="Pfam" id="PF00501"/>
    </source>
</evidence>
<evidence type="ECO:0000259" key="4">
    <source>
        <dbReference type="Pfam" id="PF13193"/>
    </source>
</evidence>
<evidence type="ECO:0000256" key="1">
    <source>
        <dbReference type="ARBA" id="ARBA00006432"/>
    </source>
</evidence>
<organism evidence="5">
    <name type="scientific">Chelativorans sp. (strain BNC1)</name>
    <dbReference type="NCBI Taxonomy" id="266779"/>
    <lineage>
        <taxon>Bacteria</taxon>
        <taxon>Pseudomonadati</taxon>
        <taxon>Pseudomonadota</taxon>
        <taxon>Alphaproteobacteria</taxon>
        <taxon>Hyphomicrobiales</taxon>
        <taxon>Phyllobacteriaceae</taxon>
        <taxon>Chelativorans</taxon>
    </lineage>
</organism>
<dbReference type="OrthoDB" id="9803968at2"/>
<gene>
    <name evidence="5" type="ordered locus">Meso_2952</name>
</gene>
<evidence type="ECO:0000313" key="5">
    <source>
        <dbReference type="EMBL" id="ABG64324.1"/>
    </source>
</evidence>
<dbReference type="AlphaFoldDB" id="Q11E51"/>
<dbReference type="Gene3D" id="3.40.50.12780">
    <property type="entry name" value="N-terminal domain of ligase-like"/>
    <property type="match status" value="1"/>
</dbReference>
<feature type="domain" description="AMP-dependent synthetase/ligase" evidence="3">
    <location>
        <begin position="33"/>
        <end position="388"/>
    </location>
</feature>
<dbReference type="PANTHER" id="PTHR43201">
    <property type="entry name" value="ACYL-COA SYNTHETASE"/>
    <property type="match status" value="1"/>
</dbReference>
<dbReference type="InterPro" id="IPR020845">
    <property type="entry name" value="AMP-binding_CS"/>
</dbReference>
<proteinExistence type="inferred from homology"/>
<protein>
    <submittedName>
        <fullName evidence="5">AMP-dependent synthetase and ligase</fullName>
    </submittedName>
</protein>
<dbReference type="KEGG" id="mes:Meso_2952"/>
<dbReference type="Gene3D" id="3.30.300.30">
    <property type="match status" value="1"/>
</dbReference>
<keyword evidence="2 5" id="KW-0436">Ligase</keyword>
<dbReference type="SUPFAM" id="SSF56801">
    <property type="entry name" value="Acetyl-CoA synthetase-like"/>
    <property type="match status" value="1"/>
</dbReference>
<dbReference type="Pfam" id="PF13193">
    <property type="entry name" value="AMP-binding_C"/>
    <property type="match status" value="1"/>
</dbReference>
<dbReference type="InterPro" id="IPR042099">
    <property type="entry name" value="ANL_N_sf"/>
</dbReference>
<accession>Q11E51</accession>
<dbReference type="eggNOG" id="COG0318">
    <property type="taxonomic scope" value="Bacteria"/>
</dbReference>
<feature type="domain" description="AMP-binding enzyme C-terminal" evidence="4">
    <location>
        <begin position="440"/>
        <end position="511"/>
    </location>
</feature>
<dbReference type="InterPro" id="IPR045851">
    <property type="entry name" value="AMP-bd_C_sf"/>
</dbReference>
<dbReference type="PANTHER" id="PTHR43201:SF5">
    <property type="entry name" value="MEDIUM-CHAIN ACYL-COA LIGASE ACSF2, MITOCHONDRIAL"/>
    <property type="match status" value="1"/>
</dbReference>
<dbReference type="STRING" id="266779.Meso_2952"/>
<dbReference type="HOGENOM" id="CLU_000022_59_7_5"/>
<comment type="similarity">
    <text evidence="1">Belongs to the ATP-dependent AMP-binding enzyme family.</text>
</comment>
<name>Q11E51_CHESB</name>
<reference evidence="5" key="1">
    <citation type="submission" date="2006-06" db="EMBL/GenBank/DDBJ databases">
        <title>Complete sequence of chromosome of Chelativorans sp. BNC1.</title>
        <authorList>
            <consortium name="US DOE Joint Genome Institute"/>
            <person name="Copeland A."/>
            <person name="Lucas S."/>
            <person name="Lapidus A."/>
            <person name="Barry K."/>
            <person name="Detter J.C."/>
            <person name="Glavina del Rio T."/>
            <person name="Hammon N."/>
            <person name="Israni S."/>
            <person name="Dalin E."/>
            <person name="Tice H."/>
            <person name="Pitluck S."/>
            <person name="Chertkov O."/>
            <person name="Brettin T."/>
            <person name="Bruce D."/>
            <person name="Han C."/>
            <person name="Tapia R."/>
            <person name="Gilna P."/>
            <person name="Schmutz J."/>
            <person name="Larimer F."/>
            <person name="Land M."/>
            <person name="Hauser L."/>
            <person name="Kyrpides N."/>
            <person name="Mikhailova N."/>
            <person name="Richardson P."/>
        </authorList>
    </citation>
    <scope>NUCLEOTIDE SEQUENCE</scope>
    <source>
        <strain evidence="5">BNC1</strain>
    </source>
</reference>
<dbReference type="GO" id="GO:0031956">
    <property type="term" value="F:medium-chain fatty acid-CoA ligase activity"/>
    <property type="evidence" value="ECO:0007669"/>
    <property type="project" value="TreeGrafter"/>
</dbReference>
<dbReference type="InterPro" id="IPR000873">
    <property type="entry name" value="AMP-dep_synth/lig_dom"/>
</dbReference>